<gene>
    <name evidence="13" type="ORF">L9F63_014954</name>
</gene>
<comment type="caution">
    <text evidence="13">The sequence shown here is derived from an EMBL/GenBank/DDBJ whole genome shotgun (WGS) entry which is preliminary data.</text>
</comment>
<comment type="similarity">
    <text evidence="3">Belongs to the dynein intermediate chain family.</text>
</comment>
<reference evidence="13" key="2">
    <citation type="submission" date="2023-05" db="EMBL/GenBank/DDBJ databases">
        <authorList>
            <person name="Fouks B."/>
        </authorList>
    </citation>
    <scope>NUCLEOTIDE SEQUENCE</scope>
    <source>
        <strain evidence="13">Stay&amp;Tobe</strain>
        <tissue evidence="13">Testes</tissue>
    </source>
</reference>
<dbReference type="InterPro" id="IPR036322">
    <property type="entry name" value="WD40_repeat_dom_sf"/>
</dbReference>
<evidence type="ECO:0000256" key="3">
    <source>
        <dbReference type="ARBA" id="ARBA00011059"/>
    </source>
</evidence>
<sequence>YYCAYSLHKIHYNMPTKRNQISPGGAKASTPKTLRGKTSASKVGGLDVTAADELESWMKAKQLIKPEDQLELSLDELREEIARVLTSVNPQLPQNIVEYSFKESSFVPVPPVSQMQILQDIEGTILHKESEEGRAQLAAAGLLDYFDHVFGIRGEEEFDRVYQRIQLEEQENRPDENNGSGFIAKNSGSPVIGSNLRPKKLTNQFNFCERAALTYNNPCRDLETQTIPPPRDNFSGHVMQWIIYDAYQEDYEAQQKEKEKEKKEKPAPTQKMEVKKKEHVIPSDMANRTLKSMKIIERMVNQNTFDEIAQDYRYWEDPSDEYRDGEGTLLPLWKFVYEKTKKNNVTSVVWSPGYYDIFAVGFGCFDFMKPQPEGALCLFTLKNPSFPEYVVTAETGVVCVDIHPKYTYLICVGKYDGNVAVYDAHAPGKEPQYESNSVTNKHCGIVWQVHWGHDMPDGVSELFLSVSRW</sequence>
<evidence type="ECO:0000256" key="12">
    <source>
        <dbReference type="SAM" id="MobiDB-lite"/>
    </source>
</evidence>
<accession>A0AAD8EKG5</accession>
<evidence type="ECO:0000256" key="4">
    <source>
        <dbReference type="ARBA" id="ARBA00022490"/>
    </source>
</evidence>
<dbReference type="InterPro" id="IPR050687">
    <property type="entry name" value="Dynein_IC"/>
</dbReference>
<feature type="compositionally biased region" description="Polar residues" evidence="12">
    <location>
        <begin position="30"/>
        <end position="39"/>
    </location>
</feature>
<evidence type="ECO:0000256" key="9">
    <source>
        <dbReference type="ARBA" id="ARBA00023175"/>
    </source>
</evidence>
<evidence type="ECO:0000313" key="14">
    <source>
        <dbReference type="Proteomes" id="UP001233999"/>
    </source>
</evidence>
<evidence type="ECO:0000256" key="8">
    <source>
        <dbReference type="ARBA" id="ARBA00023017"/>
    </source>
</evidence>
<keyword evidence="5" id="KW-0853">WD repeat</keyword>
<keyword evidence="6" id="KW-0493">Microtubule</keyword>
<evidence type="ECO:0000256" key="5">
    <source>
        <dbReference type="ARBA" id="ARBA00022574"/>
    </source>
</evidence>
<evidence type="ECO:0000256" key="2">
    <source>
        <dbReference type="ARBA" id="ARBA00004245"/>
    </source>
</evidence>
<dbReference type="GO" id="GO:0045503">
    <property type="term" value="F:dynein light chain binding"/>
    <property type="evidence" value="ECO:0007669"/>
    <property type="project" value="TreeGrafter"/>
</dbReference>
<dbReference type="AlphaFoldDB" id="A0AAD8EKG5"/>
<keyword evidence="8" id="KW-0243">Dynein</keyword>
<dbReference type="Proteomes" id="UP001233999">
    <property type="component" value="Unassembled WGS sequence"/>
</dbReference>
<dbReference type="GO" id="GO:0005874">
    <property type="term" value="C:microtubule"/>
    <property type="evidence" value="ECO:0007669"/>
    <property type="project" value="UniProtKB-KW"/>
</dbReference>
<feature type="region of interest" description="Disordered" evidence="12">
    <location>
        <begin position="169"/>
        <end position="195"/>
    </location>
</feature>
<feature type="region of interest" description="Disordered" evidence="12">
    <location>
        <begin position="253"/>
        <end position="277"/>
    </location>
</feature>
<evidence type="ECO:0000313" key="13">
    <source>
        <dbReference type="EMBL" id="KAJ9593501.1"/>
    </source>
</evidence>
<feature type="non-terminal residue" evidence="13">
    <location>
        <position position="1"/>
    </location>
</feature>
<dbReference type="PANTHER" id="PTHR12442:SF11">
    <property type="entry name" value="DYNEIN AXONEMAL INTERMEDIATE CHAIN 1"/>
    <property type="match status" value="1"/>
</dbReference>
<proteinExistence type="inferred from homology"/>
<keyword evidence="10" id="KW-0206">Cytoskeleton</keyword>
<evidence type="ECO:0000256" key="1">
    <source>
        <dbReference type="ARBA" id="ARBA00004138"/>
    </source>
</evidence>
<comment type="subcellular location">
    <subcellularLocation>
        <location evidence="1">Cell projection</location>
        <location evidence="1">Cilium</location>
    </subcellularLocation>
    <subcellularLocation>
        <location evidence="2">Cytoplasm</location>
        <location evidence="2">Cytoskeleton</location>
    </subcellularLocation>
</comment>
<evidence type="ECO:0000256" key="6">
    <source>
        <dbReference type="ARBA" id="ARBA00022701"/>
    </source>
</evidence>
<dbReference type="EMBL" id="JASPKZ010003434">
    <property type="protein sequence ID" value="KAJ9593501.1"/>
    <property type="molecule type" value="Genomic_DNA"/>
</dbReference>
<dbReference type="SUPFAM" id="SSF50978">
    <property type="entry name" value="WD40 repeat-like"/>
    <property type="match status" value="1"/>
</dbReference>
<dbReference type="InterPro" id="IPR015943">
    <property type="entry name" value="WD40/YVTN_repeat-like_dom_sf"/>
</dbReference>
<keyword evidence="9" id="KW-0505">Motor protein</keyword>
<organism evidence="13 14">
    <name type="scientific">Diploptera punctata</name>
    <name type="common">Pacific beetle cockroach</name>
    <dbReference type="NCBI Taxonomy" id="6984"/>
    <lineage>
        <taxon>Eukaryota</taxon>
        <taxon>Metazoa</taxon>
        <taxon>Ecdysozoa</taxon>
        <taxon>Arthropoda</taxon>
        <taxon>Hexapoda</taxon>
        <taxon>Insecta</taxon>
        <taxon>Pterygota</taxon>
        <taxon>Neoptera</taxon>
        <taxon>Polyneoptera</taxon>
        <taxon>Dictyoptera</taxon>
        <taxon>Blattodea</taxon>
        <taxon>Blaberoidea</taxon>
        <taxon>Blaberidae</taxon>
        <taxon>Diplopterinae</taxon>
        <taxon>Diploptera</taxon>
    </lineage>
</organism>
<evidence type="ECO:0000256" key="10">
    <source>
        <dbReference type="ARBA" id="ARBA00023212"/>
    </source>
</evidence>
<reference evidence="13" key="1">
    <citation type="journal article" date="2023" name="IScience">
        <title>Live-bearing cockroach genome reveals convergent evolutionary mechanisms linked to viviparity in insects and beyond.</title>
        <authorList>
            <person name="Fouks B."/>
            <person name="Harrison M.C."/>
            <person name="Mikhailova A.A."/>
            <person name="Marchal E."/>
            <person name="English S."/>
            <person name="Carruthers M."/>
            <person name="Jennings E.C."/>
            <person name="Chiamaka E.L."/>
            <person name="Frigard R.A."/>
            <person name="Pippel M."/>
            <person name="Attardo G.M."/>
            <person name="Benoit J.B."/>
            <person name="Bornberg-Bauer E."/>
            <person name="Tobe S.S."/>
        </authorList>
    </citation>
    <scope>NUCLEOTIDE SEQUENCE</scope>
    <source>
        <strain evidence="13">Stay&amp;Tobe</strain>
    </source>
</reference>
<dbReference type="GO" id="GO:0003341">
    <property type="term" value="P:cilium movement"/>
    <property type="evidence" value="ECO:0007669"/>
    <property type="project" value="TreeGrafter"/>
</dbReference>
<keyword evidence="11" id="KW-0966">Cell projection</keyword>
<keyword evidence="7" id="KW-0677">Repeat</keyword>
<evidence type="ECO:0000256" key="11">
    <source>
        <dbReference type="ARBA" id="ARBA00023273"/>
    </source>
</evidence>
<evidence type="ECO:0000256" key="7">
    <source>
        <dbReference type="ARBA" id="ARBA00022737"/>
    </source>
</evidence>
<dbReference type="PANTHER" id="PTHR12442">
    <property type="entry name" value="DYNEIN INTERMEDIATE CHAIN"/>
    <property type="match status" value="1"/>
</dbReference>
<feature type="region of interest" description="Disordered" evidence="12">
    <location>
        <begin position="16"/>
        <end position="39"/>
    </location>
</feature>
<dbReference type="GO" id="GO:0036157">
    <property type="term" value="C:outer dynein arm"/>
    <property type="evidence" value="ECO:0007669"/>
    <property type="project" value="TreeGrafter"/>
</dbReference>
<protein>
    <recommendedName>
        <fullName evidence="15">Dynein intermediate chain 1, axonemal</fullName>
    </recommendedName>
</protein>
<keyword evidence="14" id="KW-1185">Reference proteome</keyword>
<name>A0AAD8EKG5_DIPPU</name>
<evidence type="ECO:0008006" key="15">
    <source>
        <dbReference type="Google" id="ProtNLM"/>
    </source>
</evidence>
<dbReference type="Gene3D" id="2.130.10.10">
    <property type="entry name" value="YVTN repeat-like/Quinoprotein amine dehydrogenase"/>
    <property type="match status" value="1"/>
</dbReference>
<dbReference type="GO" id="GO:0036158">
    <property type="term" value="P:outer dynein arm assembly"/>
    <property type="evidence" value="ECO:0007669"/>
    <property type="project" value="TreeGrafter"/>
</dbReference>
<dbReference type="GO" id="GO:0045504">
    <property type="term" value="F:dynein heavy chain binding"/>
    <property type="evidence" value="ECO:0007669"/>
    <property type="project" value="TreeGrafter"/>
</dbReference>
<keyword evidence="4" id="KW-0963">Cytoplasm</keyword>